<dbReference type="AlphaFoldDB" id="A0A7D3XX10"/>
<evidence type="ECO:0000313" key="2">
    <source>
        <dbReference type="Proteomes" id="UP000505020"/>
    </source>
</evidence>
<accession>A0A7D3XX10</accession>
<organism evidence="1 2">
    <name type="scientific">Halorubrum salinarum</name>
    <dbReference type="NCBI Taxonomy" id="2739057"/>
    <lineage>
        <taxon>Archaea</taxon>
        <taxon>Methanobacteriati</taxon>
        <taxon>Methanobacteriota</taxon>
        <taxon>Stenosarchaea group</taxon>
        <taxon>Halobacteria</taxon>
        <taxon>Halobacteriales</taxon>
        <taxon>Haloferacaceae</taxon>
        <taxon>Halorubrum</taxon>
    </lineage>
</organism>
<evidence type="ECO:0000313" key="1">
    <source>
        <dbReference type="EMBL" id="QKG91314.1"/>
    </source>
</evidence>
<protein>
    <submittedName>
        <fullName evidence="1">Uncharacterized protein</fullName>
    </submittedName>
</protein>
<dbReference type="EMBL" id="CP053941">
    <property type="protein sequence ID" value="QKG91314.1"/>
    <property type="molecule type" value="Genomic_DNA"/>
</dbReference>
<dbReference type="RefSeq" id="WP_173228020.1">
    <property type="nucleotide sequence ID" value="NZ_CP053941.1"/>
</dbReference>
<gene>
    <name evidence="1" type="ORF">HPS36_00095</name>
</gene>
<name>A0A7D3XX10_9EURY</name>
<dbReference type="Proteomes" id="UP000505020">
    <property type="component" value="Chromosome"/>
</dbReference>
<reference evidence="1 2" key="1">
    <citation type="submission" date="2020-05" db="EMBL/GenBank/DDBJ databases">
        <title>Halorubrum RHB-C sp.nov., an extremely halophilic archaeon isolated from solar salt farm.</title>
        <authorList>
            <person name="Ho H."/>
            <person name="Danganan R.E."/>
            <person name="Dedeles G.R."/>
            <person name="Kim S.-G."/>
        </authorList>
    </citation>
    <scope>NUCLEOTIDE SEQUENCE [LARGE SCALE GENOMIC DNA]</scope>
    <source>
        <strain evidence="1 2">RHB-C</strain>
    </source>
</reference>
<dbReference type="GeneID" id="55593355"/>
<sequence length="47" mass="4859">MGDGSGAAGISLVFRWTAAAAADRGTDSRGRSQFRKPIRLGGDCYGV</sequence>
<keyword evidence="2" id="KW-1185">Reference proteome</keyword>
<dbReference type="KEGG" id="hsai:HPS36_00095"/>
<proteinExistence type="predicted"/>